<organism evidence="1 2">
    <name type="scientific">Erysiphe neolycopersici</name>
    <dbReference type="NCBI Taxonomy" id="212602"/>
    <lineage>
        <taxon>Eukaryota</taxon>
        <taxon>Fungi</taxon>
        <taxon>Dikarya</taxon>
        <taxon>Ascomycota</taxon>
        <taxon>Pezizomycotina</taxon>
        <taxon>Leotiomycetes</taxon>
        <taxon>Erysiphales</taxon>
        <taxon>Erysiphaceae</taxon>
        <taxon>Erysiphe</taxon>
    </lineage>
</organism>
<dbReference type="InterPro" id="IPR012337">
    <property type="entry name" value="RNaseH-like_sf"/>
</dbReference>
<proteinExistence type="predicted"/>
<evidence type="ECO:0000313" key="2">
    <source>
        <dbReference type="Proteomes" id="UP000286134"/>
    </source>
</evidence>
<reference evidence="1 2" key="1">
    <citation type="journal article" date="2018" name="BMC Genomics">
        <title>Comparative genome analyses reveal sequence features reflecting distinct modes of host-adaptation between dicot and monocot powdery mildew.</title>
        <authorList>
            <person name="Wu Y."/>
            <person name="Ma X."/>
            <person name="Pan Z."/>
            <person name="Kale S.D."/>
            <person name="Song Y."/>
            <person name="King H."/>
            <person name="Zhang Q."/>
            <person name="Presley C."/>
            <person name="Deng X."/>
            <person name="Wei C.I."/>
            <person name="Xiao S."/>
        </authorList>
    </citation>
    <scope>NUCLEOTIDE SEQUENCE [LARGE SCALE GENOMIC DNA]</scope>
    <source>
        <strain evidence="1">UMSG2</strain>
    </source>
</reference>
<protein>
    <submittedName>
        <fullName evidence="1">Uncharacterized protein</fullName>
    </submittedName>
</protein>
<evidence type="ECO:0000313" key="1">
    <source>
        <dbReference type="EMBL" id="RKF62089.1"/>
    </source>
</evidence>
<dbReference type="STRING" id="212602.A0A420HXJ4"/>
<dbReference type="PANTHER" id="PTHR23272:SF161">
    <property type="entry name" value="ZINC FINGER BED DOMAIN-CONTAINING PROTEIN RICESLEEPER 1-LIKE"/>
    <property type="match status" value="1"/>
</dbReference>
<dbReference type="EMBL" id="MCFK01003620">
    <property type="protein sequence ID" value="RKF62089.1"/>
    <property type="molecule type" value="Genomic_DNA"/>
</dbReference>
<feature type="non-terminal residue" evidence="1">
    <location>
        <position position="188"/>
    </location>
</feature>
<keyword evidence="2" id="KW-1185">Reference proteome</keyword>
<comment type="caution">
    <text evidence="1">The sequence shown here is derived from an EMBL/GenBank/DDBJ whole genome shotgun (WGS) entry which is preliminary data.</text>
</comment>
<accession>A0A420HXJ4</accession>
<dbReference type="PANTHER" id="PTHR23272">
    <property type="entry name" value="BED FINGER-RELATED"/>
    <property type="match status" value="1"/>
</dbReference>
<gene>
    <name evidence="1" type="ORF">OnM2_036083</name>
</gene>
<sequence>MSMGMSLSTTGVKILPYSKLSPRGPRLFSTRGCSCTGALCTSSTWWRETAYPLLEDPMSIVTLVTEPDAARVNLKTVFKRIKGLATTINSSPQRRAFFESTVPLQQPNSAVSTLVQDVTTRWNSTYAMFKRAMALQSSVQHLTQTPDFENYALNKDEWVKLRQMCEFLESLNAATELLSGDAYPTLGI</sequence>
<dbReference type="Proteomes" id="UP000286134">
    <property type="component" value="Unassembled WGS sequence"/>
</dbReference>
<dbReference type="AlphaFoldDB" id="A0A420HXJ4"/>
<name>A0A420HXJ4_9PEZI</name>
<dbReference type="OrthoDB" id="2677621at2759"/>
<dbReference type="SUPFAM" id="SSF53098">
    <property type="entry name" value="Ribonuclease H-like"/>
    <property type="match status" value="1"/>
</dbReference>